<dbReference type="AlphaFoldDB" id="A0ABC8TH34"/>
<evidence type="ECO:0000313" key="2">
    <source>
        <dbReference type="Proteomes" id="UP001642360"/>
    </source>
</evidence>
<accession>A0ABC8TH34</accession>
<reference evidence="1 2" key="1">
    <citation type="submission" date="2024-02" db="EMBL/GenBank/DDBJ databases">
        <authorList>
            <person name="Vignale AGUSTIN F."/>
            <person name="Sosa J E."/>
            <person name="Modenutti C."/>
        </authorList>
    </citation>
    <scope>NUCLEOTIDE SEQUENCE [LARGE SCALE GENOMIC DNA]</scope>
</reference>
<dbReference type="Proteomes" id="UP001642360">
    <property type="component" value="Unassembled WGS sequence"/>
</dbReference>
<gene>
    <name evidence="1" type="ORF">ILEXP_LOCUS37636</name>
</gene>
<feature type="non-terminal residue" evidence="1">
    <location>
        <position position="1"/>
    </location>
</feature>
<organism evidence="1 2">
    <name type="scientific">Ilex paraguariensis</name>
    <name type="common">yerba mate</name>
    <dbReference type="NCBI Taxonomy" id="185542"/>
    <lineage>
        <taxon>Eukaryota</taxon>
        <taxon>Viridiplantae</taxon>
        <taxon>Streptophyta</taxon>
        <taxon>Embryophyta</taxon>
        <taxon>Tracheophyta</taxon>
        <taxon>Spermatophyta</taxon>
        <taxon>Magnoliopsida</taxon>
        <taxon>eudicotyledons</taxon>
        <taxon>Gunneridae</taxon>
        <taxon>Pentapetalae</taxon>
        <taxon>asterids</taxon>
        <taxon>campanulids</taxon>
        <taxon>Aquifoliales</taxon>
        <taxon>Aquifoliaceae</taxon>
        <taxon>Ilex</taxon>
    </lineage>
</organism>
<name>A0ABC8TH34_9AQUA</name>
<proteinExistence type="predicted"/>
<sequence length="102" mass="11220">NVKGLGQQFLVEATEDVCECLPALLLVQLLLSSPWWYTSKLVGRVVEVVDSNDNKVFISIIVAPVGCTGWNGQDVSSVNTMHPLVLIKSQKLRRGKGWKLGK</sequence>
<evidence type="ECO:0000313" key="1">
    <source>
        <dbReference type="EMBL" id="CAK9168296.1"/>
    </source>
</evidence>
<comment type="caution">
    <text evidence="1">The sequence shown here is derived from an EMBL/GenBank/DDBJ whole genome shotgun (WGS) entry which is preliminary data.</text>
</comment>
<protein>
    <submittedName>
        <fullName evidence="1">Uncharacterized protein</fullName>
    </submittedName>
</protein>
<keyword evidence="2" id="KW-1185">Reference proteome</keyword>
<dbReference type="EMBL" id="CAUOFW020005054">
    <property type="protein sequence ID" value="CAK9168296.1"/>
    <property type="molecule type" value="Genomic_DNA"/>
</dbReference>